<reference evidence="12" key="2">
    <citation type="journal article" date="2019" name="Int. J. Syst. Evol. Microbiol.">
        <title>The Global Catalogue of Microorganisms (GCM) 10K type strain sequencing project: providing services to taxonomists for standard genome sequencing and annotation.</title>
        <authorList>
            <consortium name="The Broad Institute Genomics Platform"/>
            <consortium name="The Broad Institute Genome Sequencing Center for Infectious Disease"/>
            <person name="Wu L."/>
            <person name="Ma J."/>
        </authorList>
    </citation>
    <scope>NUCLEOTIDE SEQUENCE [LARGE SCALE GENOMIC DNA]</scope>
    <source>
        <strain evidence="12">CGMCC 4.5581</strain>
    </source>
</reference>
<dbReference type="Proteomes" id="UP000552836">
    <property type="component" value="Unassembled WGS sequence"/>
</dbReference>
<dbReference type="SUPFAM" id="SSF52540">
    <property type="entry name" value="P-loop containing nucleoside triphosphate hydrolases"/>
    <property type="match status" value="1"/>
</dbReference>
<dbReference type="Pfam" id="PF08402">
    <property type="entry name" value="TOBE_2"/>
    <property type="match status" value="1"/>
</dbReference>
<comment type="caution">
    <text evidence="10">The sequence shown here is derived from an EMBL/GenBank/DDBJ whole genome shotgun (WGS) entry which is preliminary data.</text>
</comment>
<dbReference type="InterPro" id="IPR008995">
    <property type="entry name" value="Mo/tungstate-bd_C_term_dom"/>
</dbReference>
<dbReference type="Gene3D" id="2.40.50.100">
    <property type="match status" value="1"/>
</dbReference>
<dbReference type="PANTHER" id="PTHR43875">
    <property type="entry name" value="MALTODEXTRIN IMPORT ATP-BINDING PROTEIN MSMX"/>
    <property type="match status" value="1"/>
</dbReference>
<dbReference type="InterPro" id="IPR027417">
    <property type="entry name" value="P-loop_NTPase"/>
</dbReference>
<dbReference type="GO" id="GO:0005524">
    <property type="term" value="F:ATP binding"/>
    <property type="evidence" value="ECO:0007669"/>
    <property type="project" value="UniProtKB-KW"/>
</dbReference>
<dbReference type="PANTHER" id="PTHR43875:SF15">
    <property type="entry name" value="TREHALOSE IMPORT ATP-BINDING PROTEIN SUGC"/>
    <property type="match status" value="1"/>
</dbReference>
<keyword evidence="2" id="KW-1003">Cell membrane</keyword>
<dbReference type="Proteomes" id="UP000648663">
    <property type="component" value="Unassembled WGS sequence"/>
</dbReference>
<keyword evidence="5" id="KW-1278">Translocase</keyword>
<dbReference type="EMBL" id="BMMI01000001">
    <property type="protein sequence ID" value="GGL52541.1"/>
    <property type="molecule type" value="Genomic_DNA"/>
</dbReference>
<dbReference type="GO" id="GO:0016887">
    <property type="term" value="F:ATP hydrolysis activity"/>
    <property type="evidence" value="ECO:0007669"/>
    <property type="project" value="InterPro"/>
</dbReference>
<keyword evidence="1" id="KW-0813">Transport</keyword>
<gene>
    <name evidence="10" type="ORF">FB380_001609</name>
    <name evidence="9" type="ORF">GCM10011589_05820</name>
</gene>
<evidence type="ECO:0000256" key="1">
    <source>
        <dbReference type="ARBA" id="ARBA00022448"/>
    </source>
</evidence>
<dbReference type="PROSITE" id="PS50893">
    <property type="entry name" value="ABC_TRANSPORTER_2"/>
    <property type="match status" value="1"/>
</dbReference>
<feature type="region of interest" description="Disordered" evidence="7">
    <location>
        <begin position="17"/>
        <end position="37"/>
    </location>
</feature>
<keyword evidence="4 10" id="KW-0067">ATP-binding</keyword>
<evidence type="ECO:0000256" key="2">
    <source>
        <dbReference type="ARBA" id="ARBA00022475"/>
    </source>
</evidence>
<dbReference type="InterPro" id="IPR013611">
    <property type="entry name" value="Transp-assoc_OB_typ2"/>
</dbReference>
<dbReference type="SMART" id="SM00382">
    <property type="entry name" value="AAA"/>
    <property type="match status" value="1"/>
</dbReference>
<dbReference type="Gene3D" id="3.40.50.300">
    <property type="entry name" value="P-loop containing nucleotide triphosphate hydrolases"/>
    <property type="match status" value="1"/>
</dbReference>
<evidence type="ECO:0000256" key="6">
    <source>
        <dbReference type="ARBA" id="ARBA00023136"/>
    </source>
</evidence>
<dbReference type="GO" id="GO:0140359">
    <property type="term" value="F:ABC-type transporter activity"/>
    <property type="evidence" value="ECO:0007669"/>
    <property type="project" value="UniProtKB-ARBA"/>
</dbReference>
<sequence>MTMLTITNLVKSFGSEAGKRAKARSGSSKKGTDAGQDAGPARVFAVNDISLEVGEGEMFTLLGPSGCGKTTTLRAVAGLERPDSGRIVVGDRPLFEGGSTRHLNVPANQRGLGMVFQSYAIWPHMTVFDNVAFPLQVRKRATRPGKREIQERVAKVLETMELGHLADRQATKLSGGQQQRLALARAVVIEPPLMLLDEPLSNLDAKLRESLRYELKRLQRDLGITSIYVTHDQIEALALSTTIAVMKEGNVLQTGRPRQVYETPNSKFVAEFIGTSNFLRGTVAGREGGNVDVDTEAGRVRLESSVNIPVGEEVIAAVRPECLEISTTRWGNRPNEWAGTVTNRAFLGDAVDHIVRVGQGSLRVRGNPATSIEPGTEVYLATDPSKVTLVPVG</sequence>
<dbReference type="SUPFAM" id="SSF50331">
    <property type="entry name" value="MOP-like"/>
    <property type="match status" value="1"/>
</dbReference>
<evidence type="ECO:0000256" key="4">
    <source>
        <dbReference type="ARBA" id="ARBA00022840"/>
    </source>
</evidence>
<proteinExistence type="predicted"/>
<evidence type="ECO:0000259" key="8">
    <source>
        <dbReference type="PROSITE" id="PS50893"/>
    </source>
</evidence>
<keyword evidence="6" id="KW-0472">Membrane</keyword>
<evidence type="ECO:0000313" key="12">
    <source>
        <dbReference type="Proteomes" id="UP000648663"/>
    </source>
</evidence>
<dbReference type="RefSeq" id="WP_208382794.1">
    <property type="nucleotide sequence ID" value="NZ_BAABJU010000001.1"/>
</dbReference>
<evidence type="ECO:0000256" key="5">
    <source>
        <dbReference type="ARBA" id="ARBA00022967"/>
    </source>
</evidence>
<dbReference type="FunFam" id="3.40.50.300:FF:000042">
    <property type="entry name" value="Maltose/maltodextrin ABC transporter, ATP-binding protein"/>
    <property type="match status" value="1"/>
</dbReference>
<feature type="domain" description="ABC transporter" evidence="8">
    <location>
        <begin position="4"/>
        <end position="273"/>
    </location>
</feature>
<dbReference type="AlphaFoldDB" id="A0A846LG52"/>
<dbReference type="Pfam" id="PF00005">
    <property type="entry name" value="ABC_tran"/>
    <property type="match status" value="1"/>
</dbReference>
<dbReference type="InterPro" id="IPR047641">
    <property type="entry name" value="ABC_transpr_MalK/UgpC-like"/>
</dbReference>
<keyword evidence="12" id="KW-1185">Reference proteome</keyword>
<reference evidence="9" key="4">
    <citation type="submission" date="2024-05" db="EMBL/GenBank/DDBJ databases">
        <authorList>
            <person name="Sun Q."/>
            <person name="Zhou Y."/>
        </authorList>
    </citation>
    <scope>NUCLEOTIDE SEQUENCE</scope>
    <source>
        <strain evidence="9">CGMCC 4.5581</strain>
    </source>
</reference>
<evidence type="ECO:0000313" key="9">
    <source>
        <dbReference type="EMBL" id="GGL52541.1"/>
    </source>
</evidence>
<dbReference type="EMBL" id="JAAMPA010000001">
    <property type="protein sequence ID" value="NIH67163.1"/>
    <property type="molecule type" value="Genomic_DNA"/>
</dbReference>
<name>A0A846LG52_9ACTN</name>
<accession>A0A846LG52</accession>
<evidence type="ECO:0000313" key="11">
    <source>
        <dbReference type="Proteomes" id="UP000552836"/>
    </source>
</evidence>
<evidence type="ECO:0000313" key="10">
    <source>
        <dbReference type="EMBL" id="NIH67163.1"/>
    </source>
</evidence>
<dbReference type="InterPro" id="IPR003593">
    <property type="entry name" value="AAA+_ATPase"/>
</dbReference>
<organism evidence="10 11">
    <name type="scientific">Modestobacter marinus</name>
    <dbReference type="NCBI Taxonomy" id="477641"/>
    <lineage>
        <taxon>Bacteria</taxon>
        <taxon>Bacillati</taxon>
        <taxon>Actinomycetota</taxon>
        <taxon>Actinomycetes</taxon>
        <taxon>Geodermatophilales</taxon>
        <taxon>Geodermatophilaceae</taxon>
        <taxon>Modestobacter</taxon>
    </lineage>
</organism>
<dbReference type="PROSITE" id="PS00211">
    <property type="entry name" value="ABC_TRANSPORTER_1"/>
    <property type="match status" value="1"/>
</dbReference>
<dbReference type="GO" id="GO:0055052">
    <property type="term" value="C:ATP-binding cassette (ABC) transporter complex, substrate-binding subunit-containing"/>
    <property type="evidence" value="ECO:0007669"/>
    <property type="project" value="TreeGrafter"/>
</dbReference>
<reference evidence="10 11" key="3">
    <citation type="submission" date="2020-02" db="EMBL/GenBank/DDBJ databases">
        <title>Sequencing the genomes of 1000 actinobacteria strains.</title>
        <authorList>
            <person name="Klenk H.-P."/>
        </authorList>
    </citation>
    <scope>NUCLEOTIDE SEQUENCE [LARGE SCALE GENOMIC DNA]</scope>
    <source>
        <strain evidence="10 11">DSM 45201</strain>
    </source>
</reference>
<protein>
    <submittedName>
        <fullName evidence="9">ABC transporter ATP-binding protein</fullName>
    </submittedName>
    <submittedName>
        <fullName evidence="10">Iron(III) transport system ATP-binding protein</fullName>
    </submittedName>
</protein>
<evidence type="ECO:0000256" key="7">
    <source>
        <dbReference type="SAM" id="MobiDB-lite"/>
    </source>
</evidence>
<dbReference type="InterPro" id="IPR017871">
    <property type="entry name" value="ABC_transporter-like_CS"/>
</dbReference>
<dbReference type="InterPro" id="IPR003439">
    <property type="entry name" value="ABC_transporter-like_ATP-bd"/>
</dbReference>
<keyword evidence="3" id="KW-0547">Nucleotide-binding</keyword>
<reference evidence="9" key="1">
    <citation type="journal article" date="2014" name="Int. J. Syst. Evol. Microbiol.">
        <title>Complete genome of a new Firmicutes species belonging to the dominant human colonic microbiota ('Ruminococcus bicirculans') reveals two chromosomes and a selective capacity to utilize plant glucans.</title>
        <authorList>
            <consortium name="NISC Comparative Sequencing Program"/>
            <person name="Wegmann U."/>
            <person name="Louis P."/>
            <person name="Goesmann A."/>
            <person name="Henrissat B."/>
            <person name="Duncan S.H."/>
            <person name="Flint H.J."/>
        </authorList>
    </citation>
    <scope>NUCLEOTIDE SEQUENCE</scope>
    <source>
        <strain evidence="9">CGMCC 4.5581</strain>
    </source>
</reference>
<evidence type="ECO:0000256" key="3">
    <source>
        <dbReference type="ARBA" id="ARBA00022741"/>
    </source>
</evidence>